<feature type="domain" description="H15" evidence="2">
    <location>
        <begin position="16"/>
        <end position="85"/>
    </location>
</feature>
<dbReference type="Proteomes" id="UP001148838">
    <property type="component" value="Unassembled WGS sequence"/>
</dbReference>
<dbReference type="InterPro" id="IPR005818">
    <property type="entry name" value="Histone_H1/H5_H15"/>
</dbReference>
<feature type="compositionally biased region" description="Basic residues" evidence="1">
    <location>
        <begin position="91"/>
        <end position="137"/>
    </location>
</feature>
<feature type="region of interest" description="Disordered" evidence="1">
    <location>
        <begin position="174"/>
        <end position="219"/>
    </location>
</feature>
<evidence type="ECO:0000313" key="4">
    <source>
        <dbReference type="Proteomes" id="UP001148838"/>
    </source>
</evidence>
<proteinExistence type="predicted"/>
<feature type="non-terminal residue" evidence="3">
    <location>
        <position position="1"/>
    </location>
</feature>
<dbReference type="SUPFAM" id="SSF46785">
    <property type="entry name" value="Winged helix' DNA-binding domain"/>
    <property type="match status" value="1"/>
</dbReference>
<gene>
    <name evidence="3" type="ORF">ANN_11552</name>
</gene>
<dbReference type="Pfam" id="PF00538">
    <property type="entry name" value="Linker_histone"/>
    <property type="match status" value="1"/>
</dbReference>
<protein>
    <recommendedName>
        <fullName evidence="2">H15 domain-containing protein</fullName>
    </recommendedName>
</protein>
<feature type="region of interest" description="Disordered" evidence="1">
    <location>
        <begin position="84"/>
        <end position="137"/>
    </location>
</feature>
<evidence type="ECO:0000256" key="1">
    <source>
        <dbReference type="SAM" id="MobiDB-lite"/>
    </source>
</evidence>
<keyword evidence="4" id="KW-1185">Reference proteome</keyword>
<accession>A0ABQ8T6P5</accession>
<comment type="caution">
    <text evidence="3">The sequence shown here is derived from an EMBL/GenBank/DDBJ whole genome shotgun (WGS) entry which is preliminary data.</text>
</comment>
<evidence type="ECO:0000259" key="2">
    <source>
        <dbReference type="PROSITE" id="PS51504"/>
    </source>
</evidence>
<dbReference type="Gene3D" id="1.10.10.10">
    <property type="entry name" value="Winged helix-like DNA-binding domain superfamily/Winged helix DNA-binding domain"/>
    <property type="match status" value="1"/>
</dbReference>
<reference evidence="3 4" key="1">
    <citation type="journal article" date="2022" name="Allergy">
        <title>Genome assembly and annotation of Periplaneta americana reveal a comprehensive cockroach allergen profile.</title>
        <authorList>
            <person name="Wang L."/>
            <person name="Xiong Q."/>
            <person name="Saelim N."/>
            <person name="Wang L."/>
            <person name="Nong W."/>
            <person name="Wan A.T."/>
            <person name="Shi M."/>
            <person name="Liu X."/>
            <person name="Cao Q."/>
            <person name="Hui J.H.L."/>
            <person name="Sookrung N."/>
            <person name="Leung T.F."/>
            <person name="Tungtrongchitr A."/>
            <person name="Tsui S.K.W."/>
        </authorList>
    </citation>
    <scope>NUCLEOTIDE SEQUENCE [LARGE SCALE GENOMIC DNA]</scope>
    <source>
        <strain evidence="3">PWHHKU_190912</strain>
    </source>
</reference>
<evidence type="ECO:0000313" key="3">
    <source>
        <dbReference type="EMBL" id="KAJ4441694.1"/>
    </source>
</evidence>
<dbReference type="InterPro" id="IPR036388">
    <property type="entry name" value="WH-like_DNA-bd_sf"/>
</dbReference>
<feature type="compositionally biased region" description="Basic and acidic residues" evidence="1">
    <location>
        <begin position="204"/>
        <end position="218"/>
    </location>
</feature>
<dbReference type="SMART" id="SM00526">
    <property type="entry name" value="H15"/>
    <property type="match status" value="1"/>
</dbReference>
<organism evidence="3 4">
    <name type="scientific">Periplaneta americana</name>
    <name type="common">American cockroach</name>
    <name type="synonym">Blatta americana</name>
    <dbReference type="NCBI Taxonomy" id="6978"/>
    <lineage>
        <taxon>Eukaryota</taxon>
        <taxon>Metazoa</taxon>
        <taxon>Ecdysozoa</taxon>
        <taxon>Arthropoda</taxon>
        <taxon>Hexapoda</taxon>
        <taxon>Insecta</taxon>
        <taxon>Pterygota</taxon>
        <taxon>Neoptera</taxon>
        <taxon>Polyneoptera</taxon>
        <taxon>Dictyoptera</taxon>
        <taxon>Blattodea</taxon>
        <taxon>Blattoidea</taxon>
        <taxon>Blattidae</taxon>
        <taxon>Blattinae</taxon>
        <taxon>Periplaneta</taxon>
    </lineage>
</organism>
<dbReference type="PROSITE" id="PS51504">
    <property type="entry name" value="H15"/>
    <property type="match status" value="1"/>
</dbReference>
<name>A0ABQ8T6P5_PERAM</name>
<sequence>INLVLKMKTEQSTEMKAPKPMQLVILAIKDLREPSGPTPKKIANYIMSRYPTDGSKLKRQVDTALKRGVTYGILRTDKGRYQLEDLENGSKHMRSHRCRRSRSGRRHSRGRRRRSSGRRRRRRSRSGRRHSRGGRRRSSSLLWANEDFILLNSTTSLSILEIHLPIWPPIYSTGPTQGNTRPDSSRHEKTSSWLGSQLSFQPKQKLEPSRAEPSRAEPSRALFSDQALLELYV</sequence>
<dbReference type="InterPro" id="IPR036390">
    <property type="entry name" value="WH_DNA-bd_sf"/>
</dbReference>
<dbReference type="EMBL" id="JAJSOF020000015">
    <property type="protein sequence ID" value="KAJ4441694.1"/>
    <property type="molecule type" value="Genomic_DNA"/>
</dbReference>
<feature type="compositionally biased region" description="Polar residues" evidence="1">
    <location>
        <begin position="191"/>
        <end position="202"/>
    </location>
</feature>